<evidence type="ECO:0000256" key="1">
    <source>
        <dbReference type="SAM" id="MobiDB-lite"/>
    </source>
</evidence>
<feature type="compositionally biased region" description="Basic residues" evidence="1">
    <location>
        <begin position="294"/>
        <end position="306"/>
    </location>
</feature>
<proteinExistence type="predicted"/>
<dbReference type="Proteomes" id="UP000016932">
    <property type="component" value="Unassembled WGS sequence"/>
</dbReference>
<dbReference type="KEGG" id="pfj:MYCFIDRAFT_180678"/>
<gene>
    <name evidence="3" type="ORF">MYCFIDRAFT_180678</name>
</gene>
<organism evidence="3 4">
    <name type="scientific">Pseudocercospora fijiensis (strain CIRAD86)</name>
    <name type="common">Black leaf streak disease fungus</name>
    <name type="synonym">Mycosphaerella fijiensis</name>
    <dbReference type="NCBI Taxonomy" id="383855"/>
    <lineage>
        <taxon>Eukaryota</taxon>
        <taxon>Fungi</taxon>
        <taxon>Dikarya</taxon>
        <taxon>Ascomycota</taxon>
        <taxon>Pezizomycotina</taxon>
        <taxon>Dothideomycetes</taxon>
        <taxon>Dothideomycetidae</taxon>
        <taxon>Mycosphaerellales</taxon>
        <taxon>Mycosphaerellaceae</taxon>
        <taxon>Pseudocercospora</taxon>
    </lineage>
</organism>
<protein>
    <submittedName>
        <fullName evidence="3">Uncharacterized protein</fullName>
    </submittedName>
</protein>
<keyword evidence="2" id="KW-1133">Transmembrane helix</keyword>
<dbReference type="HOGENOM" id="CLU_685363_0_0_1"/>
<dbReference type="VEuPathDB" id="FungiDB:MYCFIDRAFT_180678"/>
<feature type="compositionally biased region" description="Basic and acidic residues" evidence="1">
    <location>
        <begin position="255"/>
        <end position="277"/>
    </location>
</feature>
<evidence type="ECO:0000313" key="4">
    <source>
        <dbReference type="Proteomes" id="UP000016932"/>
    </source>
</evidence>
<feature type="region of interest" description="Disordered" evidence="1">
    <location>
        <begin position="47"/>
        <end position="70"/>
    </location>
</feature>
<sequence>MSIRSTNASSKTCFTTAFLRVRHDSRSEQSPLLRPEQNYRLVHASGRQPHAPLTHGSQADSPAPGRPDPECLSPWNSFPSVVAATPRDLQVLVMARVQHGDALVRHIVGFAYIVKVGADEVEEVMSPFSQRPSFLFIRVTFHPSPPNGYLAKVAASCFSSPGTVCAQAKVDGCQRVGKLRFADAAEARPKPTGAWSATMGFHSTTGMIRSGAQMTDDERWILPSSGSPDFVKHPRVDEPKPTGASHGQARINEGASDHRASQKNTKEQGRRRMKELQATKPISVHGKAVLPKQKLCRPKRSSRKRNERPWNLPIHSAHSSISEEHVSNGPPVDAVKMMVAVLAMLVILWIFSHTLINEVMYAADTHFPRSELGAALVQRHSGLLTNTVCQVDTTRCNEACAA</sequence>
<keyword evidence="2" id="KW-0472">Membrane</keyword>
<keyword evidence="4" id="KW-1185">Reference proteome</keyword>
<evidence type="ECO:0000313" key="3">
    <source>
        <dbReference type="EMBL" id="EME76777.1"/>
    </source>
</evidence>
<evidence type="ECO:0000256" key="2">
    <source>
        <dbReference type="SAM" id="Phobius"/>
    </source>
</evidence>
<keyword evidence="2" id="KW-0812">Transmembrane</keyword>
<feature type="transmembrane region" description="Helical" evidence="2">
    <location>
        <begin position="334"/>
        <end position="351"/>
    </location>
</feature>
<dbReference type="RefSeq" id="XP_007932622.1">
    <property type="nucleotide sequence ID" value="XM_007934431.1"/>
</dbReference>
<dbReference type="AlphaFoldDB" id="M3AH14"/>
<name>M3AH14_PSEFD</name>
<dbReference type="EMBL" id="KB446575">
    <property type="protein sequence ID" value="EME76777.1"/>
    <property type="molecule type" value="Genomic_DNA"/>
</dbReference>
<feature type="compositionally biased region" description="Basic and acidic residues" evidence="1">
    <location>
        <begin position="230"/>
        <end position="240"/>
    </location>
</feature>
<accession>M3AH14</accession>
<reference evidence="3 4" key="1">
    <citation type="journal article" date="2012" name="PLoS Pathog.">
        <title>Diverse lifestyles and strategies of plant pathogenesis encoded in the genomes of eighteen Dothideomycetes fungi.</title>
        <authorList>
            <person name="Ohm R.A."/>
            <person name="Feau N."/>
            <person name="Henrissat B."/>
            <person name="Schoch C.L."/>
            <person name="Horwitz B.A."/>
            <person name="Barry K.W."/>
            <person name="Condon B.J."/>
            <person name="Copeland A.C."/>
            <person name="Dhillon B."/>
            <person name="Glaser F."/>
            <person name="Hesse C.N."/>
            <person name="Kosti I."/>
            <person name="LaButti K."/>
            <person name="Lindquist E.A."/>
            <person name="Lucas S."/>
            <person name="Salamov A.A."/>
            <person name="Bradshaw R.E."/>
            <person name="Ciuffetti L."/>
            <person name="Hamelin R.C."/>
            <person name="Kema G.H.J."/>
            <person name="Lawrence C."/>
            <person name="Scott J.A."/>
            <person name="Spatafora J.W."/>
            <person name="Turgeon B.G."/>
            <person name="de Wit P.J.G.M."/>
            <person name="Zhong S."/>
            <person name="Goodwin S.B."/>
            <person name="Grigoriev I.V."/>
        </authorList>
    </citation>
    <scope>NUCLEOTIDE SEQUENCE [LARGE SCALE GENOMIC DNA]</scope>
    <source>
        <strain evidence="3 4">CIRAD86</strain>
    </source>
</reference>
<feature type="region of interest" description="Disordered" evidence="1">
    <location>
        <begin position="219"/>
        <end position="328"/>
    </location>
</feature>
<dbReference type="GeneID" id="19334471"/>